<evidence type="ECO:0000313" key="2">
    <source>
        <dbReference type="Proteomes" id="UP001139971"/>
    </source>
</evidence>
<comment type="caution">
    <text evidence="1">The sequence shown here is derived from an EMBL/GenBank/DDBJ whole genome shotgun (WGS) entry which is preliminary data.</text>
</comment>
<accession>A0A9X4BH66</accession>
<keyword evidence="2" id="KW-1185">Reference proteome</keyword>
<dbReference type="RefSeq" id="WP_263542087.1">
    <property type="nucleotide sequence ID" value="NZ_JAOVZO020000009.1"/>
</dbReference>
<organism evidence="1 2">
    <name type="scientific">Tahibacter soli</name>
    <dbReference type="NCBI Taxonomy" id="2983605"/>
    <lineage>
        <taxon>Bacteria</taxon>
        <taxon>Pseudomonadati</taxon>
        <taxon>Pseudomonadota</taxon>
        <taxon>Gammaproteobacteria</taxon>
        <taxon>Lysobacterales</taxon>
        <taxon>Rhodanobacteraceae</taxon>
        <taxon>Tahibacter</taxon>
    </lineage>
</organism>
<dbReference type="EMBL" id="JAOVZO020000009">
    <property type="protein sequence ID" value="MDC8012431.1"/>
    <property type="molecule type" value="Genomic_DNA"/>
</dbReference>
<sequence length="261" mass="28769">MDRITSTTLALFVVLCGLGIRQCAIGVYGTHLPMDVKDLTPIEPQLAKLKPGERELVVGYLKRSNGDVLPAKFTDPDNPFTARTFGEAIRLQRAWLVRDAERQAKADALAAQRDAAMQPLRAAVDVRLVRRQILTHDEIYGVAQPTTNARGQTVKHAFNTNEALVVTWRLRNTSRRTIDSASGSVWLRDAAGQRANSCWIDHRDPLPPDESVEVRCGNTAKGVGDADRAFVATSAGEFVLVWEPRKVTFAGGETLDAERRP</sequence>
<gene>
    <name evidence="1" type="ORF">OD750_007715</name>
</gene>
<evidence type="ECO:0000313" key="1">
    <source>
        <dbReference type="EMBL" id="MDC8012431.1"/>
    </source>
</evidence>
<dbReference type="AlphaFoldDB" id="A0A9X4BH66"/>
<protein>
    <submittedName>
        <fullName evidence="1">Uncharacterized protein</fullName>
    </submittedName>
</protein>
<dbReference type="Proteomes" id="UP001139971">
    <property type="component" value="Unassembled WGS sequence"/>
</dbReference>
<proteinExistence type="predicted"/>
<name>A0A9X4BH66_9GAMM</name>
<reference evidence="1" key="1">
    <citation type="submission" date="2023-02" db="EMBL/GenBank/DDBJ databases">
        <title>Tahibacter soli sp. nov. isolated from soil.</title>
        <authorList>
            <person name="Baek J.H."/>
            <person name="Lee J.K."/>
            <person name="Choi D.G."/>
            <person name="Jeon C.O."/>
        </authorList>
    </citation>
    <scope>NUCLEOTIDE SEQUENCE</scope>
    <source>
        <strain evidence="1">BL</strain>
    </source>
</reference>